<evidence type="ECO:0000256" key="3">
    <source>
        <dbReference type="ARBA" id="ARBA00022989"/>
    </source>
</evidence>
<name>A0A1Q9F345_SYMMI</name>
<feature type="transmembrane region" description="Helical" evidence="6">
    <location>
        <begin position="167"/>
        <end position="187"/>
    </location>
</feature>
<evidence type="ECO:0000256" key="5">
    <source>
        <dbReference type="SAM" id="MobiDB-lite"/>
    </source>
</evidence>
<feature type="transmembrane region" description="Helical" evidence="6">
    <location>
        <begin position="701"/>
        <end position="721"/>
    </location>
</feature>
<feature type="transmembrane region" description="Helical" evidence="6">
    <location>
        <begin position="323"/>
        <end position="343"/>
    </location>
</feature>
<feature type="transmembrane region" description="Helical" evidence="6">
    <location>
        <begin position="765"/>
        <end position="786"/>
    </location>
</feature>
<feature type="transmembrane region" description="Helical" evidence="6">
    <location>
        <begin position="728"/>
        <end position="745"/>
    </location>
</feature>
<evidence type="ECO:0000256" key="1">
    <source>
        <dbReference type="ARBA" id="ARBA00004141"/>
    </source>
</evidence>
<dbReference type="OMA" id="NSWQMIA"/>
<feature type="transmembrane region" description="Helical" evidence="6">
    <location>
        <begin position="71"/>
        <end position="90"/>
    </location>
</feature>
<evidence type="ECO:0000256" key="6">
    <source>
        <dbReference type="SAM" id="Phobius"/>
    </source>
</evidence>
<dbReference type="SUPFAM" id="SSF111352">
    <property type="entry name" value="Ammonium transporter"/>
    <property type="match status" value="2"/>
</dbReference>
<dbReference type="Pfam" id="PF00909">
    <property type="entry name" value="Ammonium_transp"/>
    <property type="match status" value="4"/>
</dbReference>
<feature type="transmembrane region" description="Helical" evidence="6">
    <location>
        <begin position="238"/>
        <end position="257"/>
    </location>
</feature>
<feature type="transmembrane region" description="Helical" evidence="6">
    <location>
        <begin position="869"/>
        <end position="893"/>
    </location>
</feature>
<feature type="transmembrane region" description="Helical" evidence="6">
    <location>
        <begin position="355"/>
        <end position="377"/>
    </location>
</feature>
<feature type="transmembrane region" description="Helical" evidence="6">
    <location>
        <begin position="905"/>
        <end position="938"/>
    </location>
</feature>
<evidence type="ECO:0000256" key="2">
    <source>
        <dbReference type="ARBA" id="ARBA00022692"/>
    </source>
</evidence>
<dbReference type="Proteomes" id="UP000186817">
    <property type="component" value="Unassembled WGS sequence"/>
</dbReference>
<feature type="transmembrane region" description="Helical" evidence="6">
    <location>
        <begin position="839"/>
        <end position="857"/>
    </location>
</feature>
<keyword evidence="2 6" id="KW-0812">Transmembrane</keyword>
<feature type="compositionally biased region" description="Polar residues" evidence="5">
    <location>
        <begin position="1096"/>
        <end position="1113"/>
    </location>
</feature>
<feature type="compositionally biased region" description="Basic and acidic residues" evidence="5">
    <location>
        <begin position="1120"/>
        <end position="1132"/>
    </location>
</feature>
<dbReference type="Gene3D" id="1.10.3430.10">
    <property type="entry name" value="Ammonium transporter AmtB like domains"/>
    <property type="match status" value="2"/>
</dbReference>
<dbReference type="OrthoDB" id="534912at2759"/>
<dbReference type="InterPro" id="IPR024041">
    <property type="entry name" value="NH4_transpt_AmtB-like_dom"/>
</dbReference>
<dbReference type="PANTHER" id="PTHR11730">
    <property type="entry name" value="AMMONIUM TRANSPORTER"/>
    <property type="match status" value="1"/>
</dbReference>
<dbReference type="GO" id="GO:0008519">
    <property type="term" value="F:ammonium channel activity"/>
    <property type="evidence" value="ECO:0007669"/>
    <property type="project" value="InterPro"/>
</dbReference>
<sequence length="1200" mass="129729">MGPDDNWLRLILDITPPECGPTRLRHRADNAFMVTMGARIIQMQSGFAMLESAYVQPNGSANIMMKNMMDLFVGAVAYLLWGYEIAHGATHATSFMDPGLDYSHWFCSFSYATTSATIDSGALAGRISFWAYVILSTVMTGFTYPLAARWCWGDGWLQQMGFVDFAGSAVVHVVGAVSALVAACFCGPRIGRFPDYRCWRGLGRHFFMERYDSKYYQVPQEPTEKNLFRPFVKCRHPVQLLFGTWLLLVGFLAFNPASTLAVTQDSDLVIARSSVCTLLSAAGGGLGGMLWSMATTRSSVVLVPEVSNAVIAALVASCGCCNIVSPVISMFIGFVGAVLALLCEELLIRLQIDDPVGAVSVHGPPGVWGALAVAFFAEPNCQSDLRGLFYGAGEAGWELLAVQLFGVISMAAMSAAITYISVILLDRSVGFRCSRACELIGLDFWEHQFDDGSVAGDNPMKRMSSFRKTFHRASSCCYCGGAPEVEEDSTPQPTITPSKAVGVASDLDHAEMSVKIRALEAKIEHLTMALQGVTSEDVFGGDISQSISQSFRAACINAYVDKMTDGPSKSHRAAQAEHDEGHQCAFLLSSIWGTAPPMLGLPDDRWVEQMSLQALPTCQPFRLRHRADVAFIVTMGARIIQMQSGFAMLESAYAQPNNSANIMMKNMLDLFIGVLAFYLFGYSIAYGDTHDVGFADTGYDLAHWFCSFSYATTAATINSGALAGRVAFFPYLVLSTVMTGVVYPISARLVWGGGWLQQMGFIDFAGSATVHLVGATSAVVATCFVGPRIGRFKEYRAWRAPWNVIFLEKNDDKYYREPEAPVEKKVFVPFRRCRHPVQLLFGTFLLLVGFLAFNPASTFATTADKDLTVAYSSVTTLLASAGAGVGGMLFSVVAARAAVVRVPELTNAVVGGLVASCACCTVIPIPIAPLVGFVAALLTLSFEELLARFQIDDAVGAVAAHGPSGAWGTLAVALFADKHCGDNHDYSGIFFGGGDAAWRLLGVQVLGILVLMAISLTSTYVLVMLVDLLFGFRVSRACELIGLDFWEHQFDDGSLDAGTHKATLYGLSKMREDLSRRSRYLEVSPKKWFTLPKGLSGSSAPGNLSEASTTDAEQFTGVAEPERDGQGTSSDRKMEELMRKVQVLEHQISLLTVGALRNAQSAEPGTFEDICGRGVRSEICIPPSPTEPSASEPKAQKVVD</sequence>
<feature type="transmembrane region" description="Helical" evidence="6">
    <location>
        <begin position="667"/>
        <end position="686"/>
    </location>
</feature>
<feature type="transmembrane region" description="Helical" evidence="6">
    <location>
        <begin position="269"/>
        <end position="291"/>
    </location>
</feature>
<keyword evidence="4 6" id="KW-0472">Membrane</keyword>
<dbReference type="AlphaFoldDB" id="A0A1Q9F345"/>
<protein>
    <submittedName>
        <fullName evidence="7">Putative ammonium transporter</fullName>
    </submittedName>
</protein>
<organism evidence="7 8">
    <name type="scientific">Symbiodinium microadriaticum</name>
    <name type="common">Dinoflagellate</name>
    <name type="synonym">Zooxanthella microadriatica</name>
    <dbReference type="NCBI Taxonomy" id="2951"/>
    <lineage>
        <taxon>Eukaryota</taxon>
        <taxon>Sar</taxon>
        <taxon>Alveolata</taxon>
        <taxon>Dinophyceae</taxon>
        <taxon>Suessiales</taxon>
        <taxon>Symbiodiniaceae</taxon>
        <taxon>Symbiodinium</taxon>
    </lineage>
</organism>
<comment type="subcellular location">
    <subcellularLocation>
        <location evidence="1">Membrane</location>
        <topology evidence="1">Multi-pass membrane protein</topology>
    </subcellularLocation>
</comment>
<dbReference type="PANTHER" id="PTHR11730:SF58">
    <property type="entry name" value="AMMONIUM TRANSPORTER"/>
    <property type="match status" value="1"/>
</dbReference>
<dbReference type="InterPro" id="IPR029020">
    <property type="entry name" value="Ammonium/urea_transptr"/>
</dbReference>
<evidence type="ECO:0000313" key="8">
    <source>
        <dbReference type="Proteomes" id="UP000186817"/>
    </source>
</evidence>
<keyword evidence="8" id="KW-1185">Reference proteome</keyword>
<feature type="transmembrane region" description="Helical" evidence="6">
    <location>
        <begin position="397"/>
        <end position="425"/>
    </location>
</feature>
<feature type="transmembrane region" description="Helical" evidence="6">
    <location>
        <begin position="129"/>
        <end position="147"/>
    </location>
</feature>
<evidence type="ECO:0000256" key="4">
    <source>
        <dbReference type="ARBA" id="ARBA00023136"/>
    </source>
</evidence>
<accession>A0A1Q9F345</accession>
<feature type="region of interest" description="Disordered" evidence="5">
    <location>
        <begin position="1096"/>
        <end position="1132"/>
    </location>
</feature>
<proteinExistence type="predicted"/>
<dbReference type="EMBL" id="LSRX01000020">
    <property type="protein sequence ID" value="OLQ14093.1"/>
    <property type="molecule type" value="Genomic_DNA"/>
</dbReference>
<dbReference type="GO" id="GO:0005886">
    <property type="term" value="C:plasma membrane"/>
    <property type="evidence" value="ECO:0007669"/>
    <property type="project" value="TreeGrafter"/>
</dbReference>
<comment type="caution">
    <text evidence="7">The sequence shown here is derived from an EMBL/GenBank/DDBJ whole genome shotgun (WGS) entry which is preliminary data.</text>
</comment>
<feature type="transmembrane region" description="Helical" evidence="6">
    <location>
        <begin position="1005"/>
        <end position="1030"/>
    </location>
</feature>
<feature type="region of interest" description="Disordered" evidence="5">
    <location>
        <begin position="1181"/>
        <end position="1200"/>
    </location>
</feature>
<dbReference type="GO" id="GO:0097272">
    <property type="term" value="P:ammonium homeostasis"/>
    <property type="evidence" value="ECO:0007669"/>
    <property type="project" value="TreeGrafter"/>
</dbReference>
<evidence type="ECO:0000313" key="7">
    <source>
        <dbReference type="EMBL" id="OLQ14093.1"/>
    </source>
</evidence>
<gene>
    <name evidence="7" type="ORF">AK812_SmicGene1881</name>
</gene>
<keyword evidence="3 6" id="KW-1133">Transmembrane helix</keyword>
<reference evidence="7 8" key="1">
    <citation type="submission" date="2016-02" db="EMBL/GenBank/DDBJ databases">
        <title>Genome analysis of coral dinoflagellate symbionts highlights evolutionary adaptations to a symbiotic lifestyle.</title>
        <authorList>
            <person name="Aranda M."/>
            <person name="Li Y."/>
            <person name="Liew Y.J."/>
            <person name="Baumgarten S."/>
            <person name="Simakov O."/>
            <person name="Wilson M."/>
            <person name="Piel J."/>
            <person name="Ashoor H."/>
            <person name="Bougouffa S."/>
            <person name="Bajic V.B."/>
            <person name="Ryu T."/>
            <person name="Ravasi T."/>
            <person name="Bayer T."/>
            <person name="Micklem G."/>
            <person name="Kim H."/>
            <person name="Bhak J."/>
            <person name="Lajeunesse T.C."/>
            <person name="Voolstra C.R."/>
        </authorList>
    </citation>
    <scope>NUCLEOTIDE SEQUENCE [LARGE SCALE GENOMIC DNA]</scope>
    <source>
        <strain evidence="7 8">CCMP2467</strain>
    </source>
</reference>